<dbReference type="InterPro" id="IPR011333">
    <property type="entry name" value="SKP1/BTB/POZ_sf"/>
</dbReference>
<dbReference type="OrthoDB" id="6130897at2759"/>
<protein>
    <recommendedName>
        <fullName evidence="1">BTB domain-containing protein</fullName>
    </recommendedName>
</protein>
<dbReference type="Proteomes" id="UP001152747">
    <property type="component" value="Unassembled WGS sequence"/>
</dbReference>
<dbReference type="SUPFAM" id="SSF54695">
    <property type="entry name" value="POZ domain"/>
    <property type="match status" value="1"/>
</dbReference>
<name>A0A9P1N8N8_9PELO</name>
<dbReference type="PROSITE" id="PS50097">
    <property type="entry name" value="BTB"/>
    <property type="match status" value="1"/>
</dbReference>
<evidence type="ECO:0000259" key="1">
    <source>
        <dbReference type="PROSITE" id="PS50097"/>
    </source>
</evidence>
<comment type="caution">
    <text evidence="2">The sequence shown here is derived from an EMBL/GenBank/DDBJ whole genome shotgun (WGS) entry which is preliminary data.</text>
</comment>
<dbReference type="Pfam" id="PF00651">
    <property type="entry name" value="BTB"/>
    <property type="match status" value="1"/>
</dbReference>
<reference evidence="2" key="1">
    <citation type="submission" date="2022-11" db="EMBL/GenBank/DDBJ databases">
        <authorList>
            <person name="Kikuchi T."/>
        </authorList>
    </citation>
    <scope>NUCLEOTIDE SEQUENCE</scope>
    <source>
        <strain evidence="2">PS1010</strain>
    </source>
</reference>
<dbReference type="PANTHER" id="PTHR47022">
    <property type="entry name" value="BTB AND MATH DOMAIN-CONTAINING PROTEIN 36-RELATED"/>
    <property type="match status" value="1"/>
</dbReference>
<gene>
    <name evidence="2" type="ORF">CAMP_LOCUS14524</name>
</gene>
<organism evidence="2 3">
    <name type="scientific">Caenorhabditis angaria</name>
    <dbReference type="NCBI Taxonomy" id="860376"/>
    <lineage>
        <taxon>Eukaryota</taxon>
        <taxon>Metazoa</taxon>
        <taxon>Ecdysozoa</taxon>
        <taxon>Nematoda</taxon>
        <taxon>Chromadorea</taxon>
        <taxon>Rhabditida</taxon>
        <taxon>Rhabditina</taxon>
        <taxon>Rhabditomorpha</taxon>
        <taxon>Rhabditoidea</taxon>
        <taxon>Rhabditidae</taxon>
        <taxon>Peloderinae</taxon>
        <taxon>Caenorhabditis</taxon>
    </lineage>
</organism>
<accession>A0A9P1N8N8</accession>
<keyword evidence="3" id="KW-1185">Reference proteome</keyword>
<evidence type="ECO:0000313" key="3">
    <source>
        <dbReference type="Proteomes" id="UP001152747"/>
    </source>
</evidence>
<feature type="domain" description="BTB" evidence="1">
    <location>
        <begin position="144"/>
        <end position="207"/>
    </location>
</feature>
<sequence>MNPILKDKDKIRWKFDDIDTLDNQRRVSEVLKTKDGCEWKIFVFSEVEEGIKHFNLYLRAINEKRNWLNEVYYDVEIFDAKGNMLKNLHSYDSVLFRKGMLSWGRHFEWSDIFGNVEEVIKSIDIEFDILYKIYDFARNASIFSDFIIKIGENNFFVSKGLLCSSSKYFNNRILKAREQVISLIDVSSDDFLILLAAILPDPIEITERTYGILLDLSQRFEMDSLKERCLKYFTENDCKKILEKVRNAEMKNDCSIPAILSSLLIPKNNNKMSKLVSLLVFISMIAFTLAQKRCYDTSECPDHQYCMFTNGIGYCGP</sequence>
<dbReference type="SMART" id="SM00225">
    <property type="entry name" value="BTB"/>
    <property type="match status" value="1"/>
</dbReference>
<dbReference type="AlphaFoldDB" id="A0A9P1N8N8"/>
<evidence type="ECO:0000313" key="2">
    <source>
        <dbReference type="EMBL" id="CAI5451887.1"/>
    </source>
</evidence>
<dbReference type="CDD" id="cd18186">
    <property type="entry name" value="BTB_POZ_ZBTB_KLHL-like"/>
    <property type="match status" value="1"/>
</dbReference>
<dbReference type="InterPro" id="IPR000210">
    <property type="entry name" value="BTB/POZ_dom"/>
</dbReference>
<dbReference type="PANTHER" id="PTHR47022:SF1">
    <property type="entry name" value="BTB AND MATH DOMAIN-CONTAINING PROTEIN 36-RELATED"/>
    <property type="match status" value="1"/>
</dbReference>
<dbReference type="Gene3D" id="3.30.710.10">
    <property type="entry name" value="Potassium Channel Kv1.1, Chain A"/>
    <property type="match status" value="1"/>
</dbReference>
<dbReference type="EMBL" id="CANHGI010000005">
    <property type="protein sequence ID" value="CAI5451887.1"/>
    <property type="molecule type" value="Genomic_DNA"/>
</dbReference>
<proteinExistence type="predicted"/>